<sequence length="397" mass="43452">MKLIDPIVQFHADLQKIRRDIHAHPELCYEEVRTADVVAQKLTEWGIPVVRGLGVTGVVGIIKKGDSPRAIGLRADMDALPMSEINTFDHASRHPGKMHACGHDGHTAMLLGAARYLAQHGDFDGTVYVIFQPAEEGGRGAERMIQDGLFDKYPMDAVFGMHNWPGIPAGHFGVTPGPQMASSNEFHVTVKGKGSHAAQPHKAIDPVMTAVHIAQAWQSIVARNVNPNDPAVVSITQIHTGSATNVIPDEAMMVGTVRTFSLPVLDLIERRMQEIAEHTAAAFDATVEFRFNRNYPPLINHPEETAFAVEVLTEQFGADHVDAKTEPTMGAEDFAFMLQHKPGCYVFLGNGDGGHRDQGHGLGPCNLHNPSYDFNDDLLPIGATYWVRLAEKFLQAK</sequence>
<name>A0ABU2EKJ0_9BURK</name>
<dbReference type="InterPro" id="IPR011650">
    <property type="entry name" value="Peptidase_M20_dimer"/>
</dbReference>
<gene>
    <name evidence="3" type="ORF">RI048_10615</name>
</gene>
<dbReference type="Gene3D" id="3.40.630.10">
    <property type="entry name" value="Zn peptidases"/>
    <property type="match status" value="1"/>
</dbReference>
<reference evidence="3" key="1">
    <citation type="submission" date="2023-09" db="EMBL/GenBank/DDBJ databases">
        <title>Description of first Herbaspirillum huttiense subsp. nephrolepsisexaltata and Herbaspirillum huttiense subsp. lycopersicon.</title>
        <authorList>
            <person name="Poudel M."/>
            <person name="Sharma A."/>
            <person name="Goss E."/>
            <person name="Tapia J.H."/>
            <person name="Harmon C.M."/>
            <person name="Jones J.B."/>
        </authorList>
    </citation>
    <scope>NUCLEOTIDE SEQUENCE</scope>
    <source>
        <strain evidence="3">SE1</strain>
    </source>
</reference>
<dbReference type="SUPFAM" id="SSF53187">
    <property type="entry name" value="Zn-dependent exopeptidases"/>
    <property type="match status" value="1"/>
</dbReference>
<keyword evidence="4" id="KW-1185">Reference proteome</keyword>
<evidence type="ECO:0000259" key="2">
    <source>
        <dbReference type="Pfam" id="PF07687"/>
    </source>
</evidence>
<evidence type="ECO:0000313" key="3">
    <source>
        <dbReference type="EMBL" id="MDR9848669.1"/>
    </source>
</evidence>
<proteinExistence type="predicted"/>
<dbReference type="CDD" id="cd05666">
    <property type="entry name" value="M20_Acy1-like"/>
    <property type="match status" value="1"/>
</dbReference>
<dbReference type="InterPro" id="IPR017439">
    <property type="entry name" value="Amidohydrolase"/>
</dbReference>
<dbReference type="PANTHER" id="PTHR11014:SF63">
    <property type="entry name" value="METALLOPEPTIDASE, PUTATIVE (AFU_ORTHOLOGUE AFUA_6G09600)-RELATED"/>
    <property type="match status" value="1"/>
</dbReference>
<dbReference type="Pfam" id="PF01546">
    <property type="entry name" value="Peptidase_M20"/>
    <property type="match status" value="1"/>
</dbReference>
<dbReference type="Proteomes" id="UP001246576">
    <property type="component" value="Unassembled WGS sequence"/>
</dbReference>
<evidence type="ECO:0000313" key="4">
    <source>
        <dbReference type="Proteomes" id="UP001246576"/>
    </source>
</evidence>
<dbReference type="NCBIfam" id="TIGR01891">
    <property type="entry name" value="amidohydrolases"/>
    <property type="match status" value="1"/>
</dbReference>
<dbReference type="InterPro" id="IPR036264">
    <property type="entry name" value="Bact_exopeptidase_dim_dom"/>
</dbReference>
<dbReference type="SUPFAM" id="SSF55031">
    <property type="entry name" value="Bacterial exopeptidase dimerisation domain"/>
    <property type="match status" value="1"/>
</dbReference>
<evidence type="ECO:0000256" key="1">
    <source>
        <dbReference type="ARBA" id="ARBA00022801"/>
    </source>
</evidence>
<comment type="caution">
    <text evidence="3">The sequence shown here is derived from an EMBL/GenBank/DDBJ whole genome shotgun (WGS) entry which is preliminary data.</text>
</comment>
<accession>A0ABU2EKJ0</accession>
<keyword evidence="1" id="KW-0378">Hydrolase</keyword>
<dbReference type="Pfam" id="PF07687">
    <property type="entry name" value="M20_dimer"/>
    <property type="match status" value="1"/>
</dbReference>
<feature type="domain" description="Peptidase M20 dimerisation" evidence="2">
    <location>
        <begin position="185"/>
        <end position="280"/>
    </location>
</feature>
<dbReference type="EMBL" id="JAVLSJ010000004">
    <property type="protein sequence ID" value="MDR9848669.1"/>
    <property type="molecule type" value="Genomic_DNA"/>
</dbReference>
<dbReference type="PANTHER" id="PTHR11014">
    <property type="entry name" value="PEPTIDASE M20 FAMILY MEMBER"/>
    <property type="match status" value="1"/>
</dbReference>
<dbReference type="InterPro" id="IPR002933">
    <property type="entry name" value="Peptidase_M20"/>
</dbReference>
<dbReference type="RefSeq" id="WP_204725996.1">
    <property type="nucleotide sequence ID" value="NZ_JAVLSJ010000004.1"/>
</dbReference>
<protein>
    <submittedName>
        <fullName evidence="3">M20 aminoacylase family protein</fullName>
    </submittedName>
</protein>
<organism evidence="3 4">
    <name type="scientific">Herbaspirillum huttiense subsp. lycopersici</name>
    <dbReference type="NCBI Taxonomy" id="3074428"/>
    <lineage>
        <taxon>Bacteria</taxon>
        <taxon>Pseudomonadati</taxon>
        <taxon>Pseudomonadota</taxon>
        <taxon>Betaproteobacteria</taxon>
        <taxon>Burkholderiales</taxon>
        <taxon>Oxalobacteraceae</taxon>
        <taxon>Herbaspirillum</taxon>
    </lineage>
</organism>
<dbReference type="PIRSF" id="PIRSF005962">
    <property type="entry name" value="Pept_M20D_amidohydro"/>
    <property type="match status" value="1"/>
</dbReference>
<dbReference type="Gene3D" id="3.30.70.360">
    <property type="match status" value="1"/>
</dbReference>